<dbReference type="OrthoDB" id="2906425at2759"/>
<accession>A0A6A6ES98</accession>
<keyword evidence="2" id="KW-0418">Kinase</keyword>
<protein>
    <submittedName>
        <fullName evidence="2">Kinase-like protein</fullName>
    </submittedName>
</protein>
<dbReference type="InterPro" id="IPR011009">
    <property type="entry name" value="Kinase-like_dom_sf"/>
</dbReference>
<name>A0A6A6ES98_9PEZI</name>
<feature type="domain" description="Aminoglycoside phosphotransferase" evidence="1">
    <location>
        <begin position="158"/>
        <end position="197"/>
    </location>
</feature>
<dbReference type="PANTHER" id="PTHR21310:SF15">
    <property type="entry name" value="AMINOGLYCOSIDE PHOSPHOTRANSFERASE DOMAIN-CONTAINING PROTEIN"/>
    <property type="match status" value="1"/>
</dbReference>
<dbReference type="CDD" id="cd05120">
    <property type="entry name" value="APH_ChoK_like"/>
    <property type="match status" value="1"/>
</dbReference>
<dbReference type="GO" id="GO:0016301">
    <property type="term" value="F:kinase activity"/>
    <property type="evidence" value="ECO:0007669"/>
    <property type="project" value="UniProtKB-KW"/>
</dbReference>
<evidence type="ECO:0000313" key="2">
    <source>
        <dbReference type="EMBL" id="KAF2193608.1"/>
    </source>
</evidence>
<dbReference type="AlphaFoldDB" id="A0A6A6ES98"/>
<keyword evidence="2" id="KW-0808">Transferase</keyword>
<proteinExistence type="predicted"/>
<organism evidence="2 3">
    <name type="scientific">Zopfia rhizophila CBS 207.26</name>
    <dbReference type="NCBI Taxonomy" id="1314779"/>
    <lineage>
        <taxon>Eukaryota</taxon>
        <taxon>Fungi</taxon>
        <taxon>Dikarya</taxon>
        <taxon>Ascomycota</taxon>
        <taxon>Pezizomycotina</taxon>
        <taxon>Dothideomycetes</taxon>
        <taxon>Dothideomycetes incertae sedis</taxon>
        <taxon>Zopfiaceae</taxon>
        <taxon>Zopfia</taxon>
    </lineage>
</organism>
<evidence type="ECO:0000313" key="3">
    <source>
        <dbReference type="Proteomes" id="UP000800200"/>
    </source>
</evidence>
<sequence length="225" mass="26220">MSESDWSGATEEKKFRLDGDIFIKSSLREEEWQCHHETGEKYQPKMSIERAKNEAANLRFIREHTSIPVPRVLYECENHGAYTIAMTRAKGVTMDTLSPPEKVIVMAKMQPYFDSFHRLKSSKLGGVSGLICPPHPVLNKVPYEKCQWAPKSILSDLYVFCHMDAHQENIFVDPETLDITCIIDFEFAGFYPQDFDLPLYKYERSQLPDRSDFAEEFLQFLNTYW</sequence>
<dbReference type="EMBL" id="ML994613">
    <property type="protein sequence ID" value="KAF2193608.1"/>
    <property type="molecule type" value="Genomic_DNA"/>
</dbReference>
<gene>
    <name evidence="2" type="ORF">K469DRAFT_691147</name>
</gene>
<dbReference type="InterPro" id="IPR002575">
    <property type="entry name" value="Aminoglycoside_PTrfase"/>
</dbReference>
<dbReference type="InterPro" id="IPR051678">
    <property type="entry name" value="AGP_Transferase"/>
</dbReference>
<reference evidence="2" key="1">
    <citation type="journal article" date="2020" name="Stud. Mycol.">
        <title>101 Dothideomycetes genomes: a test case for predicting lifestyles and emergence of pathogens.</title>
        <authorList>
            <person name="Haridas S."/>
            <person name="Albert R."/>
            <person name="Binder M."/>
            <person name="Bloem J."/>
            <person name="Labutti K."/>
            <person name="Salamov A."/>
            <person name="Andreopoulos B."/>
            <person name="Baker S."/>
            <person name="Barry K."/>
            <person name="Bills G."/>
            <person name="Bluhm B."/>
            <person name="Cannon C."/>
            <person name="Castanera R."/>
            <person name="Culley D."/>
            <person name="Daum C."/>
            <person name="Ezra D."/>
            <person name="Gonzalez J."/>
            <person name="Henrissat B."/>
            <person name="Kuo A."/>
            <person name="Liang C."/>
            <person name="Lipzen A."/>
            <person name="Lutzoni F."/>
            <person name="Magnuson J."/>
            <person name="Mondo S."/>
            <person name="Nolan M."/>
            <person name="Ohm R."/>
            <person name="Pangilinan J."/>
            <person name="Park H.-J."/>
            <person name="Ramirez L."/>
            <person name="Alfaro M."/>
            <person name="Sun H."/>
            <person name="Tritt A."/>
            <person name="Yoshinaga Y."/>
            <person name="Zwiers L.-H."/>
            <person name="Turgeon B."/>
            <person name="Goodwin S."/>
            <person name="Spatafora J."/>
            <person name="Crous P."/>
            <person name="Grigoriev I."/>
        </authorList>
    </citation>
    <scope>NUCLEOTIDE SEQUENCE</scope>
    <source>
        <strain evidence="2">CBS 207.26</strain>
    </source>
</reference>
<evidence type="ECO:0000259" key="1">
    <source>
        <dbReference type="Pfam" id="PF01636"/>
    </source>
</evidence>
<dbReference type="PANTHER" id="PTHR21310">
    <property type="entry name" value="AMINOGLYCOSIDE PHOSPHOTRANSFERASE-RELATED-RELATED"/>
    <property type="match status" value="1"/>
</dbReference>
<dbReference type="Proteomes" id="UP000800200">
    <property type="component" value="Unassembled WGS sequence"/>
</dbReference>
<dbReference type="Pfam" id="PF01636">
    <property type="entry name" value="APH"/>
    <property type="match status" value="1"/>
</dbReference>
<dbReference type="Gene3D" id="3.90.1200.10">
    <property type="match status" value="1"/>
</dbReference>
<dbReference type="SUPFAM" id="SSF56112">
    <property type="entry name" value="Protein kinase-like (PK-like)"/>
    <property type="match status" value="1"/>
</dbReference>
<keyword evidence="3" id="KW-1185">Reference proteome</keyword>